<reference key="2">
    <citation type="submission" date="2010-03" db="EMBL/GenBank/DDBJ databases">
        <authorList>
            <person name="Ma Z."/>
            <person name="Wang X."/>
            <person name="Liu H."/>
        </authorList>
    </citation>
    <scope>NUCLEOTIDE SEQUENCE</scope>
    <source>
        <strain>MP145</strain>
    </source>
</reference>
<dbReference type="Proteomes" id="UP000001845">
    <property type="component" value="Chromosome"/>
</dbReference>
<keyword evidence="2" id="KW-1185">Reference proteome</keyword>
<dbReference type="SUPFAM" id="SSF101386">
    <property type="entry name" value="all-alpha NTP pyrophosphatases"/>
    <property type="match status" value="1"/>
</dbReference>
<dbReference type="CDD" id="cd11527">
    <property type="entry name" value="NTP-PPase_dUTPase"/>
    <property type="match status" value="1"/>
</dbReference>
<dbReference type="Gene3D" id="1.10.4010.10">
    <property type="entry name" value="Type II deoxyuridine triphosphatase"/>
    <property type="match status" value="1"/>
</dbReference>
<reference evidence="2" key="1">
    <citation type="submission" date="2010-03" db="EMBL/GenBank/DDBJ databases">
        <title>The complete genome of Mycoplasma crocodyli MP145.</title>
        <authorList>
            <person name="Glass J.I."/>
            <person name="Durkin A.S."/>
            <person name="Hostetler J."/>
            <person name="Jackson J."/>
            <person name="Johnson J."/>
            <person name="May M.A."/>
            <person name="Paralanov V."/>
            <person name="Radune D."/>
            <person name="Szczypinski B."/>
            <person name="Brown D.R."/>
        </authorList>
    </citation>
    <scope>NUCLEOTIDE SEQUENCE [LARGE SCALE GENOMIC DNA]</scope>
    <source>
        <strain evidence="2">ATCC 51981 / MP145</strain>
    </source>
</reference>
<organism evidence="1 2">
    <name type="scientific">Mycoplasma crocodyli (strain ATCC 51981 / MP145)</name>
    <dbReference type="NCBI Taxonomy" id="512564"/>
    <lineage>
        <taxon>Bacteria</taxon>
        <taxon>Bacillati</taxon>
        <taxon>Mycoplasmatota</taxon>
        <taxon>Mollicutes</taxon>
        <taxon>Mycoplasmataceae</taxon>
        <taxon>Mycoplasma</taxon>
    </lineage>
</organism>
<evidence type="ECO:0000313" key="2">
    <source>
        <dbReference type="Proteomes" id="UP000001845"/>
    </source>
</evidence>
<dbReference type="eggNOG" id="COG4508">
    <property type="taxonomic scope" value="Bacteria"/>
</dbReference>
<dbReference type="InterPro" id="IPR014871">
    <property type="entry name" value="dUTPase/dCTP_pyrophosphatase"/>
</dbReference>
<evidence type="ECO:0000313" key="1">
    <source>
        <dbReference type="EMBL" id="ADE19801.1"/>
    </source>
</evidence>
<gene>
    <name evidence="1" type="ordered locus">MCRO_0333</name>
</gene>
<dbReference type="InterPro" id="IPR016947">
    <property type="entry name" value="UCP030140"/>
</dbReference>
<name>D5E5D3_MYCCM</name>
<proteinExistence type="predicted"/>
<dbReference type="RefSeq" id="WP_013054577.1">
    <property type="nucleotide sequence ID" value="NC_014014.1"/>
</dbReference>
<dbReference type="Pfam" id="PF08761">
    <property type="entry name" value="dUTPase_2"/>
    <property type="match status" value="1"/>
</dbReference>
<dbReference type="PIRSF" id="PIRSF030140">
    <property type="entry name" value="UCP030140"/>
    <property type="match status" value="1"/>
</dbReference>
<protein>
    <submittedName>
        <fullName evidence="1">dUTP diphosphatase</fullName>
    </submittedName>
</protein>
<accession>D5E5D3</accession>
<dbReference type="EMBL" id="CP001991">
    <property type="protein sequence ID" value="ADE19801.1"/>
    <property type="molecule type" value="Genomic_DNA"/>
</dbReference>
<dbReference type="HOGENOM" id="CLU_105318_1_0_14"/>
<dbReference type="AlphaFoldDB" id="D5E5D3"/>
<dbReference type="STRING" id="512564.MCRO_0333"/>
<dbReference type="KEGG" id="mcd:MCRO_0333"/>
<dbReference type="OrthoDB" id="5506143at2"/>
<reference evidence="1 2" key="3">
    <citation type="journal article" date="2011" name="J. Bacteriol.">
        <title>Genome sequences of Mycoplasma alligatoris A21JP2T and Mycoplasma crocodyli MP145T.</title>
        <authorList>
            <person name="Brown D.R."/>
            <person name="Farmerie W.G."/>
            <person name="May M."/>
            <person name="Benders G.A."/>
            <person name="Durkin A.S."/>
            <person name="Hlavinka K."/>
            <person name="Hostetler J."/>
            <person name="Jackson J."/>
            <person name="Johnson J."/>
            <person name="Miller R.H."/>
            <person name="Paralanov V."/>
            <person name="Radune D."/>
            <person name="Szczypinski B."/>
            <person name="Glass J.I."/>
        </authorList>
    </citation>
    <scope>NUCLEOTIDE SEQUENCE [LARGE SCALE GENOMIC DNA]</scope>
    <source>
        <strain evidence="2">ATCC 51981 / MP145</strain>
    </source>
</reference>
<sequence>MNFTNILIKQKKLDQALASKIKELNPNLESTNHERQKMLALMIECSEFANEIQSFKYWKKNKNISRDNALEEFADVLHFIGSFANDYNVERIVEPQIISQDFNVQLTQCFVSITEAMKNINKQTIYNIFSLCLGMAKLCKFTEEEIELWYNKKNLTNYQRITNNY</sequence>